<dbReference type="InterPro" id="IPR030489">
    <property type="entry name" value="TR_Rrf2-type_CS"/>
</dbReference>
<dbReference type="EMBL" id="AP017312">
    <property type="protein sequence ID" value="BAU27798.1"/>
    <property type="molecule type" value="Genomic_DNA"/>
</dbReference>
<dbReference type="PANTHER" id="PTHR33221">
    <property type="entry name" value="WINGED HELIX-TURN-HELIX TRANSCRIPTIONAL REGULATOR, RRF2 FAMILY"/>
    <property type="match status" value="1"/>
</dbReference>
<dbReference type="GO" id="GO:0005829">
    <property type="term" value="C:cytosol"/>
    <property type="evidence" value="ECO:0007669"/>
    <property type="project" value="TreeGrafter"/>
</dbReference>
<dbReference type="RefSeq" id="WP_096465419.1">
    <property type="nucleotide sequence ID" value="NZ_AP017312.1"/>
</dbReference>
<keyword evidence="2" id="KW-1185">Reference proteome</keyword>
<dbReference type="InterPro" id="IPR036390">
    <property type="entry name" value="WH_DNA-bd_sf"/>
</dbReference>
<evidence type="ECO:0000313" key="1">
    <source>
        <dbReference type="EMBL" id="BAU27798.1"/>
    </source>
</evidence>
<accession>A0A0U5B881</accession>
<organism evidence="1 2">
    <name type="scientific">Aneurinibacillus soli</name>
    <dbReference type="NCBI Taxonomy" id="1500254"/>
    <lineage>
        <taxon>Bacteria</taxon>
        <taxon>Bacillati</taxon>
        <taxon>Bacillota</taxon>
        <taxon>Bacilli</taxon>
        <taxon>Bacillales</taxon>
        <taxon>Paenibacillaceae</taxon>
        <taxon>Aneurinibacillus group</taxon>
        <taxon>Aneurinibacillus</taxon>
    </lineage>
</organism>
<dbReference type="InterPro" id="IPR036388">
    <property type="entry name" value="WH-like_DNA-bd_sf"/>
</dbReference>
<dbReference type="InterPro" id="IPR000944">
    <property type="entry name" value="Tscrpt_reg_Rrf2"/>
</dbReference>
<reference evidence="1 2" key="1">
    <citation type="submission" date="2015-12" db="EMBL/GenBank/DDBJ databases">
        <title>Genome sequence of Aneurinibacillus soli.</title>
        <authorList>
            <person name="Lee J.S."/>
            <person name="Lee K.C."/>
            <person name="Kim K.K."/>
            <person name="Lee B.W."/>
        </authorList>
    </citation>
    <scope>NUCLEOTIDE SEQUENCE [LARGE SCALE GENOMIC DNA]</scope>
    <source>
        <strain evidence="1 2">CB4</strain>
    </source>
</reference>
<dbReference type="Pfam" id="PF02082">
    <property type="entry name" value="Rrf2"/>
    <property type="match status" value="1"/>
</dbReference>
<dbReference type="Gene3D" id="1.10.10.10">
    <property type="entry name" value="Winged helix-like DNA-binding domain superfamily/Winged helix DNA-binding domain"/>
    <property type="match status" value="1"/>
</dbReference>
<name>A0A0U5B881_9BACL</name>
<dbReference type="KEGG" id="asoc:CB4_01972"/>
<dbReference type="PANTHER" id="PTHR33221:SF15">
    <property type="entry name" value="HTH-TYPE TRANSCRIPTIONAL REGULATOR YWGB-RELATED"/>
    <property type="match status" value="1"/>
</dbReference>
<dbReference type="OrthoDB" id="9808360at2"/>
<dbReference type="Proteomes" id="UP000217696">
    <property type="component" value="Chromosome"/>
</dbReference>
<sequence>MRMKTGMEQAVYTLLILVRLPKRTSLPAEPLSERLGVSPSYLKKLMQKLVHAGLVHSTPGIRGGFSLAKQPEDVTVYDIYVAVEGCQSLYLNQGVSSHLFADEKTCSSHESCALEILMKDAENAWTDVLKAETLASLQEKVTNTYPQHKLLALETWIHEQINGGTAQ</sequence>
<dbReference type="GO" id="GO:0003700">
    <property type="term" value="F:DNA-binding transcription factor activity"/>
    <property type="evidence" value="ECO:0007669"/>
    <property type="project" value="TreeGrafter"/>
</dbReference>
<evidence type="ECO:0000313" key="2">
    <source>
        <dbReference type="Proteomes" id="UP000217696"/>
    </source>
</evidence>
<proteinExistence type="predicted"/>
<dbReference type="AlphaFoldDB" id="A0A0U5B881"/>
<dbReference type="NCBIfam" id="TIGR00738">
    <property type="entry name" value="rrf2_super"/>
    <property type="match status" value="1"/>
</dbReference>
<dbReference type="PROSITE" id="PS01332">
    <property type="entry name" value="HTH_RRF2_1"/>
    <property type="match status" value="1"/>
</dbReference>
<gene>
    <name evidence="1" type="primary">iscR</name>
    <name evidence="1" type="ORF">CB4_01972</name>
</gene>
<dbReference type="SUPFAM" id="SSF46785">
    <property type="entry name" value="Winged helix' DNA-binding domain"/>
    <property type="match status" value="1"/>
</dbReference>
<dbReference type="PROSITE" id="PS51197">
    <property type="entry name" value="HTH_RRF2_2"/>
    <property type="match status" value="1"/>
</dbReference>
<protein>
    <submittedName>
        <fullName evidence="1">HTH-type transcriptional regulator IscR</fullName>
    </submittedName>
</protein>